<dbReference type="GO" id="GO:0005840">
    <property type="term" value="C:ribosome"/>
    <property type="evidence" value="ECO:0007669"/>
    <property type="project" value="UniProtKB-KW"/>
</dbReference>
<keyword evidence="2 5" id="KW-0689">Ribosomal protein</keyword>
<dbReference type="PANTHER" id="PTHR12903">
    <property type="entry name" value="MITOCHONDRIAL RIBOSOMAL PROTEIN L24"/>
    <property type="match status" value="1"/>
</dbReference>
<dbReference type="PROSITE" id="PS01108">
    <property type="entry name" value="RIBOSOMAL_L24"/>
    <property type="match status" value="1"/>
</dbReference>
<keyword evidence="3 5" id="KW-0687">Ribonucleoprotein</keyword>
<gene>
    <name evidence="5" type="primary">rplX</name>
    <name evidence="8" type="ORF">A3G90_01355</name>
</gene>
<comment type="caution">
    <text evidence="8">The sequence shown here is derived from an EMBL/GenBank/DDBJ whole genome shotgun (WGS) entry which is preliminary data.</text>
</comment>
<dbReference type="SMART" id="SM00739">
    <property type="entry name" value="KOW"/>
    <property type="match status" value="1"/>
</dbReference>
<dbReference type="CDD" id="cd06089">
    <property type="entry name" value="KOW_RPL26"/>
    <property type="match status" value="1"/>
</dbReference>
<dbReference type="GO" id="GO:0019843">
    <property type="term" value="F:rRNA binding"/>
    <property type="evidence" value="ECO:0007669"/>
    <property type="project" value="UniProtKB-UniRule"/>
</dbReference>
<dbReference type="STRING" id="1798525.A3G90_01355"/>
<feature type="domain" description="KOW" evidence="7">
    <location>
        <begin position="2"/>
        <end position="29"/>
    </location>
</feature>
<dbReference type="Pfam" id="PF17136">
    <property type="entry name" value="ribosomal_L24"/>
    <property type="match status" value="1"/>
</dbReference>
<reference evidence="8 9" key="1">
    <citation type="journal article" date="2016" name="Nat. Commun.">
        <title>Thousands of microbial genomes shed light on interconnected biogeochemical processes in an aquifer system.</title>
        <authorList>
            <person name="Anantharaman K."/>
            <person name="Brown C.T."/>
            <person name="Hug L.A."/>
            <person name="Sharon I."/>
            <person name="Castelle C.J."/>
            <person name="Probst A.J."/>
            <person name="Thomas B.C."/>
            <person name="Singh A."/>
            <person name="Wilkins M.J."/>
            <person name="Karaoz U."/>
            <person name="Brodie E.L."/>
            <person name="Williams K.H."/>
            <person name="Hubbard S.S."/>
            <person name="Banfield J.F."/>
        </authorList>
    </citation>
    <scope>NUCLEOTIDE SEQUENCE [LARGE SCALE GENOMIC DNA]</scope>
</reference>
<dbReference type="GO" id="GO:0006412">
    <property type="term" value="P:translation"/>
    <property type="evidence" value="ECO:0007669"/>
    <property type="project" value="UniProtKB-UniRule"/>
</dbReference>
<name>A0A1F6FFS4_9BACT</name>
<dbReference type="NCBIfam" id="TIGR01079">
    <property type="entry name" value="rplX_bact"/>
    <property type="match status" value="1"/>
</dbReference>
<comment type="function">
    <text evidence="5">One of the proteins that surrounds the polypeptide exit tunnel on the outside of the subunit.</text>
</comment>
<evidence type="ECO:0000256" key="3">
    <source>
        <dbReference type="ARBA" id="ARBA00023274"/>
    </source>
</evidence>
<comment type="subunit">
    <text evidence="5">Part of the 50S ribosomal subunit.</text>
</comment>
<dbReference type="Pfam" id="PF00467">
    <property type="entry name" value="KOW"/>
    <property type="match status" value="1"/>
</dbReference>
<keyword evidence="5" id="KW-0694">RNA-binding</keyword>
<keyword evidence="5" id="KW-0699">rRNA-binding</keyword>
<dbReference type="Gene3D" id="2.30.30.30">
    <property type="match status" value="1"/>
</dbReference>
<evidence type="ECO:0000256" key="1">
    <source>
        <dbReference type="ARBA" id="ARBA00010618"/>
    </source>
</evidence>
<dbReference type="InterPro" id="IPR003256">
    <property type="entry name" value="Ribosomal_uL24"/>
</dbReference>
<protein>
    <recommendedName>
        <fullName evidence="4 5">Large ribosomal subunit protein uL24</fullName>
    </recommendedName>
</protein>
<evidence type="ECO:0000256" key="5">
    <source>
        <dbReference type="HAMAP-Rule" id="MF_01326"/>
    </source>
</evidence>
<evidence type="ECO:0000313" key="9">
    <source>
        <dbReference type="Proteomes" id="UP000177325"/>
    </source>
</evidence>
<dbReference type="GO" id="GO:1990904">
    <property type="term" value="C:ribonucleoprotein complex"/>
    <property type="evidence" value="ECO:0007669"/>
    <property type="project" value="UniProtKB-KW"/>
</dbReference>
<dbReference type="SUPFAM" id="SSF50104">
    <property type="entry name" value="Translation proteins SH3-like domain"/>
    <property type="match status" value="1"/>
</dbReference>
<organism evidence="8 9">
    <name type="scientific">Candidatus Kaiserbacteria bacterium RIFCSPLOWO2_12_FULL_45_26</name>
    <dbReference type="NCBI Taxonomy" id="1798525"/>
    <lineage>
        <taxon>Bacteria</taxon>
        <taxon>Candidatus Kaiseribacteriota</taxon>
    </lineage>
</organism>
<comment type="similarity">
    <text evidence="1 5 6">Belongs to the universal ribosomal protein uL24 family.</text>
</comment>
<evidence type="ECO:0000256" key="2">
    <source>
        <dbReference type="ARBA" id="ARBA00022980"/>
    </source>
</evidence>
<dbReference type="EMBL" id="MFMM01000001">
    <property type="protein sequence ID" value="OGG84715.1"/>
    <property type="molecule type" value="Genomic_DNA"/>
</dbReference>
<accession>A0A1F6FFS4</accession>
<evidence type="ECO:0000259" key="7">
    <source>
        <dbReference type="SMART" id="SM00739"/>
    </source>
</evidence>
<dbReference type="InterPro" id="IPR005825">
    <property type="entry name" value="Ribosomal_uL24_CS"/>
</dbReference>
<dbReference type="InterPro" id="IPR041988">
    <property type="entry name" value="Ribosomal_uL24_KOW"/>
</dbReference>
<dbReference type="InterPro" id="IPR008991">
    <property type="entry name" value="Translation_prot_SH3-like_sf"/>
</dbReference>
<comment type="function">
    <text evidence="5">One of two assembly initiator proteins, it binds directly to the 5'-end of the 23S rRNA, where it nucleates assembly of the 50S subunit.</text>
</comment>
<dbReference type="Proteomes" id="UP000177325">
    <property type="component" value="Unassembled WGS sequence"/>
</dbReference>
<evidence type="ECO:0000256" key="4">
    <source>
        <dbReference type="ARBA" id="ARBA00035206"/>
    </source>
</evidence>
<dbReference type="InterPro" id="IPR057264">
    <property type="entry name" value="Ribosomal_uL24_C"/>
</dbReference>
<dbReference type="HAMAP" id="MF_01326_B">
    <property type="entry name" value="Ribosomal_uL24_B"/>
    <property type="match status" value="1"/>
</dbReference>
<evidence type="ECO:0000313" key="8">
    <source>
        <dbReference type="EMBL" id="OGG84715.1"/>
    </source>
</evidence>
<proteinExistence type="inferred from homology"/>
<dbReference type="InterPro" id="IPR014722">
    <property type="entry name" value="Rib_uL2_dom2"/>
</dbReference>
<dbReference type="InterPro" id="IPR005824">
    <property type="entry name" value="KOW"/>
</dbReference>
<evidence type="ECO:0000256" key="6">
    <source>
        <dbReference type="RuleBase" id="RU003477"/>
    </source>
</evidence>
<sequence length="103" mass="11174">MKIRKGDTVKVIAGKDKGKTGTVLTVLAGTEQVIIEGVNVATKHQKGTRTRSQGQIIEKSMPLHSSNVALMEGDKTVRVGYTFEGEGEKRKKVRVARPSGKKI</sequence>
<dbReference type="GO" id="GO:0003735">
    <property type="term" value="F:structural constituent of ribosome"/>
    <property type="evidence" value="ECO:0007669"/>
    <property type="project" value="InterPro"/>
</dbReference>
<dbReference type="AlphaFoldDB" id="A0A1F6FFS4"/>